<evidence type="ECO:0000259" key="2">
    <source>
        <dbReference type="Pfam" id="PF00668"/>
    </source>
</evidence>
<organism evidence="3 4">
    <name type="scientific">Corallococcus soli</name>
    <dbReference type="NCBI Taxonomy" id="2710757"/>
    <lineage>
        <taxon>Bacteria</taxon>
        <taxon>Pseudomonadati</taxon>
        <taxon>Myxococcota</taxon>
        <taxon>Myxococcia</taxon>
        <taxon>Myxococcales</taxon>
        <taxon>Cystobacterineae</taxon>
        <taxon>Myxococcaceae</taxon>
        <taxon>Corallococcus</taxon>
    </lineage>
</organism>
<dbReference type="Pfam" id="PF00668">
    <property type="entry name" value="Condensation"/>
    <property type="match status" value="1"/>
</dbReference>
<feature type="domain" description="Condensation" evidence="2">
    <location>
        <begin position="25"/>
        <end position="95"/>
    </location>
</feature>
<proteinExistence type="predicted"/>
<dbReference type="InterPro" id="IPR000873">
    <property type="entry name" value="AMP-dep_synth/lig_dom"/>
</dbReference>
<feature type="domain" description="AMP-dependent synthetase/ligase" evidence="1">
    <location>
        <begin position="116"/>
        <end position="264"/>
    </location>
</feature>
<dbReference type="InterPro" id="IPR023213">
    <property type="entry name" value="CAT-like_dom_sf"/>
</dbReference>
<dbReference type="Gene3D" id="3.30.559.10">
    <property type="entry name" value="Chloramphenicol acetyltransferase-like domain"/>
    <property type="match status" value="1"/>
</dbReference>
<feature type="non-terminal residue" evidence="3">
    <location>
        <position position="264"/>
    </location>
</feature>
<dbReference type="Gene3D" id="3.30.559.30">
    <property type="entry name" value="Nonribosomal peptide synthetase, condensation domain"/>
    <property type="match status" value="1"/>
</dbReference>
<dbReference type="EMBL" id="JAAIYO010000054">
    <property type="protein sequence ID" value="MBE4753783.1"/>
    <property type="molecule type" value="Genomic_DNA"/>
</dbReference>
<dbReference type="SUPFAM" id="SSF52777">
    <property type="entry name" value="CoA-dependent acyltransferases"/>
    <property type="match status" value="1"/>
</dbReference>
<comment type="caution">
    <text evidence="3">The sequence shown here is derived from an EMBL/GenBank/DDBJ whole genome shotgun (WGS) entry which is preliminary data.</text>
</comment>
<reference evidence="3 4" key="1">
    <citation type="submission" date="2020-02" db="EMBL/GenBank/DDBJ databases">
        <authorList>
            <person name="Babadi Z.K."/>
            <person name="Risdian C."/>
            <person name="Ebrahimipour G.H."/>
            <person name="Wink J."/>
        </authorList>
    </citation>
    <scope>NUCLEOTIDE SEQUENCE [LARGE SCALE GENOMIC DNA]</scope>
    <source>
        <strain evidence="3 4">ZKHCc1 1396</strain>
    </source>
</reference>
<dbReference type="Gene3D" id="3.40.50.980">
    <property type="match status" value="2"/>
</dbReference>
<evidence type="ECO:0000313" key="3">
    <source>
        <dbReference type="EMBL" id="MBE4753783.1"/>
    </source>
</evidence>
<gene>
    <name evidence="3" type="ORF">G4177_37150</name>
</gene>
<evidence type="ECO:0000259" key="1">
    <source>
        <dbReference type="Pfam" id="PF00501"/>
    </source>
</evidence>
<dbReference type="Pfam" id="PF00501">
    <property type="entry name" value="AMP-binding"/>
    <property type="match status" value="1"/>
</dbReference>
<dbReference type="PANTHER" id="PTHR45527:SF1">
    <property type="entry name" value="FATTY ACID SYNTHASE"/>
    <property type="match status" value="1"/>
</dbReference>
<name>A0ABR9Q0Q9_9BACT</name>
<protein>
    <submittedName>
        <fullName evidence="3">AMP-binding protein</fullName>
    </submittedName>
</protein>
<feature type="non-terminal residue" evidence="3">
    <location>
        <position position="1"/>
    </location>
</feature>
<dbReference type="SUPFAM" id="SSF56801">
    <property type="entry name" value="Acetyl-CoA synthetase-like"/>
    <property type="match status" value="1"/>
</dbReference>
<dbReference type="PANTHER" id="PTHR45527">
    <property type="entry name" value="NONRIBOSOMAL PEPTIDE SYNTHETASE"/>
    <property type="match status" value="1"/>
</dbReference>
<sequence>LQNAPLPELALPGLSVKGADIDGRGSSQFELSLSLDRATDGFVGRIDYATDLFEHSTVERLTQHLRVLLEAALERPDAPLADLSFVGIEERARLLGELSGTVVDFDRESTLHGRIEAQVARTPDADAVAFGDMTLSFRQLDTRANQLARHLRSLGVGPEVTVGLCLERSAESIVALLAVLKAGGAFVPLDPSAPAARRSFILEDSRASVLLTTRALAEGWTPEVGTLVCLDGEQQPWTELSPEALASEAGPENLAYVLYTSGST</sequence>
<dbReference type="RefSeq" id="WP_193430926.1">
    <property type="nucleotide sequence ID" value="NZ_JAAIYO010000054.1"/>
</dbReference>
<dbReference type="Proteomes" id="UP001516472">
    <property type="component" value="Unassembled WGS sequence"/>
</dbReference>
<keyword evidence="4" id="KW-1185">Reference proteome</keyword>
<dbReference type="InterPro" id="IPR001242">
    <property type="entry name" value="Condensation_dom"/>
</dbReference>
<evidence type="ECO:0000313" key="4">
    <source>
        <dbReference type="Proteomes" id="UP001516472"/>
    </source>
</evidence>
<accession>A0ABR9Q0Q9</accession>